<proteinExistence type="predicted"/>
<comment type="subcellular location">
    <subcellularLocation>
        <location evidence="1">Secreted</location>
    </subcellularLocation>
</comment>
<sequence length="188" mass="21060">YQDTLYAHIQRQYYRNCRISGTIDFVFGDALSIFQNCTFLVRNPLPNQSCMVTAQGRFDPRSVTAIVIDGCEIRADPAFLSRNPMPRAYLGRPWKVRSRTIIMRTEIGGFIAPEGWAPWDGEFALDTLYYAEYGNTGPGSNTTGRVTWRGIQHIESEAAALWSPTRAYGGDGWITKTGIPYSSVTVMA</sequence>
<dbReference type="PROSITE" id="PS00503">
    <property type="entry name" value="PECTINESTERASE_2"/>
    <property type="match status" value="1"/>
</dbReference>
<comment type="catalytic activity">
    <reaction evidence="8 10">
        <text>[(1-&gt;4)-alpha-D-galacturonosyl methyl ester](n) + n H2O = [(1-&gt;4)-alpha-D-galacturonosyl](n) + n methanol + n H(+)</text>
        <dbReference type="Rhea" id="RHEA:22380"/>
        <dbReference type="Rhea" id="RHEA-COMP:14570"/>
        <dbReference type="Rhea" id="RHEA-COMP:14573"/>
        <dbReference type="ChEBI" id="CHEBI:15377"/>
        <dbReference type="ChEBI" id="CHEBI:15378"/>
        <dbReference type="ChEBI" id="CHEBI:17790"/>
        <dbReference type="ChEBI" id="CHEBI:140522"/>
        <dbReference type="ChEBI" id="CHEBI:140523"/>
        <dbReference type="EC" id="3.1.1.11"/>
    </reaction>
</comment>
<feature type="non-terminal residue" evidence="12">
    <location>
        <position position="1"/>
    </location>
</feature>
<dbReference type="Proteomes" id="UP000015453">
    <property type="component" value="Unassembled WGS sequence"/>
</dbReference>
<protein>
    <recommendedName>
        <fullName evidence="3 10">Pectinesterase</fullName>
        <ecNumber evidence="3 10">3.1.1.11</ecNumber>
    </recommendedName>
</protein>
<evidence type="ECO:0000259" key="11">
    <source>
        <dbReference type="Pfam" id="PF01095"/>
    </source>
</evidence>
<feature type="active site" evidence="9">
    <location>
        <position position="24"/>
    </location>
</feature>
<keyword evidence="6 10" id="KW-0063">Aspartyl esterase</keyword>
<dbReference type="EMBL" id="AUSU01003405">
    <property type="protein sequence ID" value="EPS66910.1"/>
    <property type="molecule type" value="Genomic_DNA"/>
</dbReference>
<dbReference type="GO" id="GO:0042545">
    <property type="term" value="P:cell wall modification"/>
    <property type="evidence" value="ECO:0007669"/>
    <property type="project" value="UniProtKB-UniRule"/>
</dbReference>
<dbReference type="UniPathway" id="UPA00545">
    <property type="reaction ID" value="UER00823"/>
</dbReference>
<keyword evidence="7" id="KW-0961">Cell wall biogenesis/degradation</keyword>
<accession>S8CJR4</accession>
<evidence type="ECO:0000256" key="10">
    <source>
        <dbReference type="RuleBase" id="RU000589"/>
    </source>
</evidence>
<keyword evidence="5 10" id="KW-0378">Hydrolase</keyword>
<dbReference type="InterPro" id="IPR033131">
    <property type="entry name" value="Pectinesterase_Asp_AS"/>
</dbReference>
<dbReference type="Gene3D" id="2.160.20.10">
    <property type="entry name" value="Single-stranded right-handed beta-helix, Pectin lyase-like"/>
    <property type="match status" value="1"/>
</dbReference>
<keyword evidence="4" id="KW-0964">Secreted</keyword>
<dbReference type="PANTHER" id="PTHR31707">
    <property type="entry name" value="PECTINESTERASE"/>
    <property type="match status" value="1"/>
</dbReference>
<gene>
    <name evidence="12" type="ORF">M569_07865</name>
</gene>
<comment type="pathway">
    <text evidence="2 10">Glycan metabolism; pectin degradation; 2-dehydro-3-deoxy-D-gluconate from pectin: step 1/5.</text>
</comment>
<evidence type="ECO:0000256" key="1">
    <source>
        <dbReference type="ARBA" id="ARBA00004613"/>
    </source>
</evidence>
<feature type="domain" description="Pectinesterase catalytic" evidence="11">
    <location>
        <begin position="1"/>
        <end position="160"/>
    </location>
</feature>
<dbReference type="GO" id="GO:0030599">
    <property type="term" value="F:pectinesterase activity"/>
    <property type="evidence" value="ECO:0007669"/>
    <property type="project" value="UniProtKB-UniRule"/>
</dbReference>
<dbReference type="SUPFAM" id="SSF51126">
    <property type="entry name" value="Pectin lyase-like"/>
    <property type="match status" value="1"/>
</dbReference>
<organism evidence="12 13">
    <name type="scientific">Genlisea aurea</name>
    <dbReference type="NCBI Taxonomy" id="192259"/>
    <lineage>
        <taxon>Eukaryota</taxon>
        <taxon>Viridiplantae</taxon>
        <taxon>Streptophyta</taxon>
        <taxon>Embryophyta</taxon>
        <taxon>Tracheophyta</taxon>
        <taxon>Spermatophyta</taxon>
        <taxon>Magnoliopsida</taxon>
        <taxon>eudicotyledons</taxon>
        <taxon>Gunneridae</taxon>
        <taxon>Pentapetalae</taxon>
        <taxon>asterids</taxon>
        <taxon>lamiids</taxon>
        <taxon>Lamiales</taxon>
        <taxon>Lentibulariaceae</taxon>
        <taxon>Genlisea</taxon>
    </lineage>
</organism>
<dbReference type="InterPro" id="IPR012334">
    <property type="entry name" value="Pectin_lyas_fold"/>
</dbReference>
<evidence type="ECO:0000256" key="8">
    <source>
        <dbReference type="ARBA" id="ARBA00047928"/>
    </source>
</evidence>
<evidence type="ECO:0000256" key="4">
    <source>
        <dbReference type="ARBA" id="ARBA00022525"/>
    </source>
</evidence>
<comment type="caution">
    <text evidence="12">The sequence shown here is derived from an EMBL/GenBank/DDBJ whole genome shotgun (WGS) entry which is preliminary data.</text>
</comment>
<name>S8CJR4_9LAMI</name>
<evidence type="ECO:0000256" key="6">
    <source>
        <dbReference type="ARBA" id="ARBA00023085"/>
    </source>
</evidence>
<evidence type="ECO:0000313" key="12">
    <source>
        <dbReference type="EMBL" id="EPS66910.1"/>
    </source>
</evidence>
<evidence type="ECO:0000256" key="5">
    <source>
        <dbReference type="ARBA" id="ARBA00022801"/>
    </source>
</evidence>
<evidence type="ECO:0000313" key="13">
    <source>
        <dbReference type="Proteomes" id="UP000015453"/>
    </source>
</evidence>
<evidence type="ECO:0000256" key="7">
    <source>
        <dbReference type="ARBA" id="ARBA00023316"/>
    </source>
</evidence>
<evidence type="ECO:0000256" key="9">
    <source>
        <dbReference type="PROSITE-ProRule" id="PRU10040"/>
    </source>
</evidence>
<reference evidence="12 13" key="1">
    <citation type="journal article" date="2013" name="BMC Genomics">
        <title>The miniature genome of a carnivorous plant Genlisea aurea contains a low number of genes and short non-coding sequences.</title>
        <authorList>
            <person name="Leushkin E.V."/>
            <person name="Sutormin R.A."/>
            <person name="Nabieva E.R."/>
            <person name="Penin A.A."/>
            <person name="Kondrashov A.S."/>
            <person name="Logacheva M.D."/>
        </authorList>
    </citation>
    <scope>NUCLEOTIDE SEQUENCE [LARGE SCALE GENOMIC DNA]</scope>
</reference>
<dbReference type="GO" id="GO:0045490">
    <property type="term" value="P:pectin catabolic process"/>
    <property type="evidence" value="ECO:0007669"/>
    <property type="project" value="UniProtKB-UniRule"/>
</dbReference>
<dbReference type="InterPro" id="IPR000070">
    <property type="entry name" value="Pectinesterase_cat"/>
</dbReference>
<keyword evidence="13" id="KW-1185">Reference proteome</keyword>
<dbReference type="OrthoDB" id="2019149at2759"/>
<dbReference type="Pfam" id="PF01095">
    <property type="entry name" value="Pectinesterase"/>
    <property type="match status" value="1"/>
</dbReference>
<dbReference type="GO" id="GO:0005576">
    <property type="term" value="C:extracellular region"/>
    <property type="evidence" value="ECO:0007669"/>
    <property type="project" value="UniProtKB-SubCell"/>
</dbReference>
<dbReference type="InterPro" id="IPR011050">
    <property type="entry name" value="Pectin_lyase_fold/virulence"/>
</dbReference>
<dbReference type="EC" id="3.1.1.11" evidence="3 10"/>
<evidence type="ECO:0000256" key="2">
    <source>
        <dbReference type="ARBA" id="ARBA00005184"/>
    </source>
</evidence>
<dbReference type="AlphaFoldDB" id="S8CJR4"/>
<evidence type="ECO:0000256" key="3">
    <source>
        <dbReference type="ARBA" id="ARBA00013229"/>
    </source>
</evidence>